<name>A0ABY6UQ85_BIOOC</name>
<reference evidence="2 3" key="1">
    <citation type="submission" date="2019-06" db="EMBL/GenBank/DDBJ databases">
        <authorList>
            <person name="Broberg M."/>
        </authorList>
    </citation>
    <scope>NUCLEOTIDE SEQUENCE [LARGE SCALE GENOMIC DNA]</scope>
</reference>
<keyword evidence="3" id="KW-1185">Reference proteome</keyword>
<accession>A0ABY6UQ85</accession>
<dbReference type="Proteomes" id="UP000766486">
    <property type="component" value="Unassembled WGS sequence"/>
</dbReference>
<keyword evidence="1" id="KW-0732">Signal</keyword>
<evidence type="ECO:0000313" key="2">
    <source>
        <dbReference type="EMBL" id="VUC32150.1"/>
    </source>
</evidence>
<feature type="chain" id="PRO_5047273277" description="Alpha-L-rhamnosidase six-hairpin glycosidase domain-containing protein" evidence="1">
    <location>
        <begin position="36"/>
        <end position="912"/>
    </location>
</feature>
<evidence type="ECO:0000313" key="3">
    <source>
        <dbReference type="Proteomes" id="UP000766486"/>
    </source>
</evidence>
<feature type="non-terminal residue" evidence="2">
    <location>
        <position position="1"/>
    </location>
</feature>
<sequence>PVWIISPANLQLLPTMRHLGLILLTSSVFPSIAQGQDDIGFKNGVLDFSTANFDVKLIKDSGTLASLRPAGSDFDFLPYDYLLLDRRVQNGSYHWGDITLRYRERCGGNWSDGDSAAQRTPVTWLENGDALSATNLSPTMNTGSLNITRKWIDVEGDLGLQFTIANTGESNIELGSLGFPASVNNIFTSRKREDMYANCSFMDPYVGLDAGYLQITPIKGTGAAVVVTPIGDTPLEAYRFLPEDSRSGTRIESNGWEGYYEWQVRSKAWATKEWKDAQPWNHPTSAVIRPGAELKYGVRFTLVKEGVRGIDSALRKLHIPTAVSVPGYILPRDLVGRLNLEYSSKVSSIEVEPAGSLVVTRQDENNLSVEPTDSAWGRILVTVTYEDKKVQTIHYYVTKSASEAISDLGRFVTNEQWFDDESDPFGRGPSPMGYDYDTKAIVTQDQRVWVAGLSDEGGAGAYVSAVVKQAFLPDAEEISKLESFVDNVLSKTVQDEEYGVRLSVFFYEPEAVPGYNYSTSIDWKKGTSNKAKGYQVTRAYNYVWPAASYWALYRVARAYPTAVGHKWEWYLDRAFNTVMRGMEDDVGFNDAGLMGETVFGEILDDLEREGKKAEAGQLEQAMRARVTEWVTQEYPFGSEMSWDSTGQEGVYYWCRRFGETTMQHKTRDTVLGYMPTIPHWGYNGNARRYWDFGVTGKLQTIERQIHHYGSALNALALLSSFKDDPSDSYLIRVGYAGTMAPLSNIHEDGFASCAMHARPEHLSWDGFSGDYGPGFVGMALGSGTYLIEDDQLGLVSYGGVLEVNGKTASVQVRDAVRQKIFIGPLGLEVKIDAGIIKSFTYNLDSGAVSIKLGQRPGGLKAEKILVWSSRILNGSSVEDVLFNVDVDGDEVKDERMGKLVPIVADELTLHIN</sequence>
<comment type="caution">
    <text evidence="2">The sequence shown here is derived from an EMBL/GenBank/DDBJ whole genome shotgun (WGS) entry which is preliminary data.</text>
</comment>
<evidence type="ECO:0000256" key="1">
    <source>
        <dbReference type="SAM" id="SignalP"/>
    </source>
</evidence>
<feature type="signal peptide" evidence="1">
    <location>
        <begin position="1"/>
        <end position="35"/>
    </location>
</feature>
<protein>
    <recommendedName>
        <fullName evidence="4">Alpha-L-rhamnosidase six-hairpin glycosidase domain-containing protein</fullName>
    </recommendedName>
</protein>
<proteinExistence type="predicted"/>
<evidence type="ECO:0008006" key="4">
    <source>
        <dbReference type="Google" id="ProtNLM"/>
    </source>
</evidence>
<gene>
    <name evidence="2" type="ORF">CLO192961_LOCUS321580</name>
</gene>
<organism evidence="2 3">
    <name type="scientific">Bionectria ochroleuca</name>
    <name type="common">Gliocladium roseum</name>
    <dbReference type="NCBI Taxonomy" id="29856"/>
    <lineage>
        <taxon>Eukaryota</taxon>
        <taxon>Fungi</taxon>
        <taxon>Dikarya</taxon>
        <taxon>Ascomycota</taxon>
        <taxon>Pezizomycotina</taxon>
        <taxon>Sordariomycetes</taxon>
        <taxon>Hypocreomycetidae</taxon>
        <taxon>Hypocreales</taxon>
        <taxon>Bionectriaceae</taxon>
        <taxon>Clonostachys</taxon>
    </lineage>
</organism>
<dbReference type="EMBL" id="CABFNS010000845">
    <property type="protein sequence ID" value="VUC32150.1"/>
    <property type="molecule type" value="Genomic_DNA"/>
</dbReference>
<dbReference type="Pfam" id="PF18951">
    <property type="entry name" value="DUF5695"/>
    <property type="match status" value="1"/>
</dbReference>
<dbReference type="InterPro" id="IPR043750">
    <property type="entry name" value="DUF5695"/>
</dbReference>